<dbReference type="AlphaFoldDB" id="A0AAX4HL78"/>
<dbReference type="InterPro" id="IPR025537">
    <property type="entry name" value="DUF4423"/>
</dbReference>
<dbReference type="Pfam" id="PF14394">
    <property type="entry name" value="DUF4423"/>
    <property type="match status" value="1"/>
</dbReference>
<sequence length="269" mass="31563">MKKTLFDYLDYKLYLNERIDNSPSKGRGIKLKIAEYLNCQSAFVSQVLNGIPHFSLEQGVKLNSFLGHTKEESRFFLLLLQLERAGTNELRDYFMEEIKDILSKRSEIKNRIDIKKSLKPVDQQIYYSSWYYGAIHMLLSIKEFQTAEKIIERLHLSREKVTEILNFLQDTGLAVKKGEHYEIGVTRIHLNKDSPQIQRHHTNWRLRAIDSIDLNLNQDLHYSSLVSMSRKDVPVVREILLKAIEDCRKVIKESKEEEIQAICIDFFKG</sequence>
<accession>A0AAX4HL78</accession>
<dbReference type="NCBIfam" id="TIGR02147">
    <property type="entry name" value="Fsuc_second"/>
    <property type="match status" value="1"/>
</dbReference>
<feature type="domain" description="DUF4423" evidence="1">
    <location>
        <begin position="115"/>
        <end position="267"/>
    </location>
</feature>
<evidence type="ECO:0000313" key="3">
    <source>
        <dbReference type="Proteomes" id="UP001324634"/>
    </source>
</evidence>
<dbReference type="EMBL" id="CP139487">
    <property type="protein sequence ID" value="WPU63994.1"/>
    <property type="molecule type" value="Genomic_DNA"/>
</dbReference>
<gene>
    <name evidence="2" type="ORF">SOO65_14960</name>
</gene>
<proteinExistence type="predicted"/>
<organism evidence="2 3">
    <name type="scientific">Peredibacter starrii</name>
    <dbReference type="NCBI Taxonomy" id="28202"/>
    <lineage>
        <taxon>Bacteria</taxon>
        <taxon>Pseudomonadati</taxon>
        <taxon>Bdellovibrionota</taxon>
        <taxon>Bacteriovoracia</taxon>
        <taxon>Bacteriovoracales</taxon>
        <taxon>Bacteriovoracaceae</taxon>
        <taxon>Peredibacter</taxon>
    </lineage>
</organism>
<protein>
    <submittedName>
        <fullName evidence="2">TIGR02147 family protein</fullName>
    </submittedName>
</protein>
<reference evidence="2 3" key="1">
    <citation type="submission" date="2023-11" db="EMBL/GenBank/DDBJ databases">
        <title>Peredibacter starrii A3.12.</title>
        <authorList>
            <person name="Mitchell R.J."/>
        </authorList>
    </citation>
    <scope>NUCLEOTIDE SEQUENCE [LARGE SCALE GENOMIC DNA]</scope>
    <source>
        <strain evidence="2 3">A3.12</strain>
    </source>
</reference>
<keyword evidence="3" id="KW-1185">Reference proteome</keyword>
<dbReference type="InterPro" id="IPR011873">
    <property type="entry name" value="CHP02147"/>
</dbReference>
<dbReference type="KEGG" id="psti:SOO65_14960"/>
<name>A0AAX4HL78_9BACT</name>
<evidence type="ECO:0000259" key="1">
    <source>
        <dbReference type="Pfam" id="PF14394"/>
    </source>
</evidence>
<dbReference type="RefSeq" id="WP_321391827.1">
    <property type="nucleotide sequence ID" value="NZ_CP139487.1"/>
</dbReference>
<evidence type="ECO:0000313" key="2">
    <source>
        <dbReference type="EMBL" id="WPU63994.1"/>
    </source>
</evidence>
<dbReference type="Proteomes" id="UP001324634">
    <property type="component" value="Chromosome"/>
</dbReference>